<accession>A0A1R3KS30</accession>
<gene>
    <name evidence="3" type="ORF">COLO4_05048</name>
</gene>
<protein>
    <recommendedName>
        <fullName evidence="1">RNA-dependent RNA polymerase</fullName>
        <ecNumber evidence="1">2.7.7.48</ecNumber>
    </recommendedName>
</protein>
<reference evidence="4" key="1">
    <citation type="submission" date="2013-09" db="EMBL/GenBank/DDBJ databases">
        <title>Corchorus olitorius genome sequencing.</title>
        <authorList>
            <person name="Alam M."/>
            <person name="Haque M.S."/>
            <person name="Islam M.S."/>
            <person name="Emdad E.M."/>
            <person name="Islam M.M."/>
            <person name="Ahmed B."/>
            <person name="Halim A."/>
            <person name="Hossen Q.M.M."/>
            <person name="Hossain M.Z."/>
            <person name="Ahmed R."/>
            <person name="Khan M.M."/>
            <person name="Islam R."/>
            <person name="Rashid M.M."/>
            <person name="Khan S.A."/>
            <person name="Rahman M.S."/>
            <person name="Alam M."/>
            <person name="Yahiya A.S."/>
            <person name="Khan M.S."/>
            <person name="Azam M.S."/>
            <person name="Haque T."/>
            <person name="Lashkar M.Z.H."/>
            <person name="Akhand A.I."/>
            <person name="Morshed G."/>
            <person name="Roy S."/>
            <person name="Uddin K.S."/>
            <person name="Rabeya T."/>
            <person name="Hossain A.S."/>
            <person name="Chowdhury A."/>
            <person name="Snigdha A.R."/>
            <person name="Mortoza M.S."/>
            <person name="Matin S.A."/>
            <person name="Hoque S.M.E."/>
            <person name="Islam M.K."/>
            <person name="Roy D.K."/>
            <person name="Haider R."/>
            <person name="Moosa M.M."/>
            <person name="Elias S.M."/>
            <person name="Hasan A.M."/>
            <person name="Jahan S."/>
            <person name="Shafiuddin M."/>
            <person name="Mahmood N."/>
            <person name="Shommy N.S."/>
        </authorList>
    </citation>
    <scope>NUCLEOTIDE SEQUENCE [LARGE SCALE GENOMIC DNA]</scope>
    <source>
        <strain evidence="4">cv. O-4</strain>
    </source>
</reference>
<comment type="caution">
    <text evidence="3">The sequence shown here is derived from an EMBL/GenBank/DDBJ whole genome shotgun (WGS) entry which is preliminary data.</text>
</comment>
<keyword evidence="1" id="KW-0808">Transferase</keyword>
<keyword evidence="1" id="KW-0694">RNA-binding</keyword>
<dbReference type="InterPro" id="IPR057596">
    <property type="entry name" value="RDRP_core"/>
</dbReference>
<name>A0A1R3KS30_9ROSI</name>
<organism evidence="3 4">
    <name type="scientific">Corchorus olitorius</name>
    <dbReference type="NCBI Taxonomy" id="93759"/>
    <lineage>
        <taxon>Eukaryota</taxon>
        <taxon>Viridiplantae</taxon>
        <taxon>Streptophyta</taxon>
        <taxon>Embryophyta</taxon>
        <taxon>Tracheophyta</taxon>
        <taxon>Spermatophyta</taxon>
        <taxon>Magnoliopsida</taxon>
        <taxon>eudicotyledons</taxon>
        <taxon>Gunneridae</taxon>
        <taxon>Pentapetalae</taxon>
        <taxon>rosids</taxon>
        <taxon>malvids</taxon>
        <taxon>Malvales</taxon>
        <taxon>Malvaceae</taxon>
        <taxon>Grewioideae</taxon>
        <taxon>Apeibeae</taxon>
        <taxon>Corchorus</taxon>
    </lineage>
</organism>
<evidence type="ECO:0000256" key="1">
    <source>
        <dbReference type="RuleBase" id="RU363098"/>
    </source>
</evidence>
<dbReference type="Proteomes" id="UP000187203">
    <property type="component" value="Unassembled WGS sequence"/>
</dbReference>
<dbReference type="GO" id="GO:0003723">
    <property type="term" value="F:RNA binding"/>
    <property type="evidence" value="ECO:0007669"/>
    <property type="project" value="UniProtKB-KW"/>
</dbReference>
<keyword evidence="1 3" id="KW-0696">RNA-directed RNA polymerase</keyword>
<evidence type="ECO:0000259" key="2">
    <source>
        <dbReference type="Pfam" id="PF05183"/>
    </source>
</evidence>
<keyword evidence="4" id="KW-1185">Reference proteome</keyword>
<proteinExistence type="inferred from homology"/>
<evidence type="ECO:0000313" key="3">
    <source>
        <dbReference type="EMBL" id="OMP09881.1"/>
    </source>
</evidence>
<keyword evidence="1" id="KW-0943">RNA-mediated gene silencing</keyword>
<feature type="domain" description="RDRP core" evidence="2">
    <location>
        <begin position="149"/>
        <end position="210"/>
    </location>
</feature>
<dbReference type="GO" id="GO:0003968">
    <property type="term" value="F:RNA-directed RNA polymerase activity"/>
    <property type="evidence" value="ECO:0007669"/>
    <property type="project" value="UniProtKB-KW"/>
</dbReference>
<dbReference type="EMBL" id="AWUE01012134">
    <property type="protein sequence ID" value="OMP09881.1"/>
    <property type="molecule type" value="Genomic_DNA"/>
</dbReference>
<comment type="function">
    <text evidence="1">Probably involved in the RNA silencing pathway and required for the generation of small interfering RNAs (siRNAs).</text>
</comment>
<dbReference type="AlphaFoldDB" id="A0A1R3KS30"/>
<dbReference type="EC" id="2.7.7.48" evidence="1"/>
<keyword evidence="1" id="KW-0548">Nucleotidyltransferase</keyword>
<evidence type="ECO:0000313" key="4">
    <source>
        <dbReference type="Proteomes" id="UP000187203"/>
    </source>
</evidence>
<comment type="catalytic activity">
    <reaction evidence="1">
        <text>RNA(n) + a ribonucleoside 5'-triphosphate = RNA(n+1) + diphosphate</text>
        <dbReference type="Rhea" id="RHEA:21248"/>
        <dbReference type="Rhea" id="RHEA-COMP:14527"/>
        <dbReference type="Rhea" id="RHEA-COMP:17342"/>
        <dbReference type="ChEBI" id="CHEBI:33019"/>
        <dbReference type="ChEBI" id="CHEBI:61557"/>
        <dbReference type="ChEBI" id="CHEBI:140395"/>
        <dbReference type="EC" id="2.7.7.48"/>
    </reaction>
</comment>
<dbReference type="Pfam" id="PF05183">
    <property type="entry name" value="RdRP"/>
    <property type="match status" value="1"/>
</dbReference>
<sequence>MGSNMWPWELHFTDSYLIGQSTYIICLGLSLKEEKDDDSKVVKMEIKEGNKYSYPHSLVLMVWPMMPMKKTYSSLITDILFVQWCCMNSIIYDGPSSERRMHIFIPKGLLGTLSSSNIRGYVASIQEYDHLWVVIRWSSGMPSRDHMAMRGVHHIPTMTDFFMMKSASKVAAQMGKCFSSSLATSQLDPDEVEDIMDIKHKGFDFSDGIGNPDK</sequence>
<dbReference type="GO" id="GO:0031047">
    <property type="term" value="P:regulatory ncRNA-mediated gene silencing"/>
    <property type="evidence" value="ECO:0007669"/>
    <property type="project" value="UniProtKB-KW"/>
</dbReference>
<comment type="similarity">
    <text evidence="1">Belongs to the RdRP family.</text>
</comment>